<keyword evidence="5" id="KW-0496">Mitochondrion</keyword>
<dbReference type="InterPro" id="IPR019189">
    <property type="entry name" value="Ribosomal_mL41"/>
</dbReference>
<evidence type="ECO:0000256" key="4">
    <source>
        <dbReference type="ARBA" id="ARBA00022980"/>
    </source>
</evidence>
<evidence type="ECO:0000256" key="3">
    <source>
        <dbReference type="ARBA" id="ARBA00022946"/>
    </source>
</evidence>
<evidence type="ECO:0000256" key="1">
    <source>
        <dbReference type="ARBA" id="ARBA00004173"/>
    </source>
</evidence>
<evidence type="ECO:0000256" key="6">
    <source>
        <dbReference type="ARBA" id="ARBA00023274"/>
    </source>
</evidence>
<dbReference type="GO" id="GO:0006412">
    <property type="term" value="P:translation"/>
    <property type="evidence" value="ECO:0007669"/>
    <property type="project" value="TreeGrafter"/>
</dbReference>
<dbReference type="AlphaFoldDB" id="A0A2G8KRJ2"/>
<comment type="subcellular location">
    <subcellularLocation>
        <location evidence="1">Mitochondrion</location>
    </subcellularLocation>
</comment>
<keyword evidence="6" id="KW-0687">Ribonucleoprotein</keyword>
<reference evidence="7 8" key="1">
    <citation type="journal article" date="2017" name="PLoS Biol.">
        <title>The sea cucumber genome provides insights into morphological evolution and visceral regeneration.</title>
        <authorList>
            <person name="Zhang X."/>
            <person name="Sun L."/>
            <person name="Yuan J."/>
            <person name="Sun Y."/>
            <person name="Gao Y."/>
            <person name="Zhang L."/>
            <person name="Li S."/>
            <person name="Dai H."/>
            <person name="Hamel J.F."/>
            <person name="Liu C."/>
            <person name="Yu Y."/>
            <person name="Liu S."/>
            <person name="Lin W."/>
            <person name="Guo K."/>
            <person name="Jin S."/>
            <person name="Xu P."/>
            <person name="Storey K.B."/>
            <person name="Huan P."/>
            <person name="Zhang T."/>
            <person name="Zhou Y."/>
            <person name="Zhang J."/>
            <person name="Lin C."/>
            <person name="Li X."/>
            <person name="Xing L."/>
            <person name="Huo D."/>
            <person name="Sun M."/>
            <person name="Wang L."/>
            <person name="Mercier A."/>
            <person name="Li F."/>
            <person name="Yang H."/>
            <person name="Xiang J."/>
        </authorList>
    </citation>
    <scope>NUCLEOTIDE SEQUENCE [LARGE SCALE GENOMIC DNA]</scope>
    <source>
        <strain evidence="7">Shaxun</strain>
        <tissue evidence="7">Muscle</tissue>
    </source>
</reference>
<sequence length="145" mass="16205">MKPGSREILVKTGSLQVDNVREIGSEQTLGYRDNVHMMECFNTPWGCCQLDCETGHQRTRGGQAVGLNVGGKFKIYKEMIPELVVPDLKDFALMPYVSLRCPDNTEEPVTAKEIFDACLAPQITENFKSGFKDKSPSETTDAEER</sequence>
<organism evidence="7 8">
    <name type="scientific">Stichopus japonicus</name>
    <name type="common">Sea cucumber</name>
    <dbReference type="NCBI Taxonomy" id="307972"/>
    <lineage>
        <taxon>Eukaryota</taxon>
        <taxon>Metazoa</taxon>
        <taxon>Echinodermata</taxon>
        <taxon>Eleutherozoa</taxon>
        <taxon>Echinozoa</taxon>
        <taxon>Holothuroidea</taxon>
        <taxon>Aspidochirotacea</taxon>
        <taxon>Aspidochirotida</taxon>
        <taxon>Stichopodidae</taxon>
        <taxon>Apostichopus</taxon>
    </lineage>
</organism>
<comment type="similarity">
    <text evidence="2">Belongs to the mitochondrion-specific ribosomal protein mL41 family.</text>
</comment>
<evidence type="ECO:0000313" key="7">
    <source>
        <dbReference type="EMBL" id="PIK50550.1"/>
    </source>
</evidence>
<proteinExistence type="inferred from homology"/>
<dbReference type="PANTHER" id="PTHR21338">
    <property type="entry name" value="MITOCHONDRIAL RIBOSOMAL PROTEIN L41"/>
    <property type="match status" value="1"/>
</dbReference>
<dbReference type="OrthoDB" id="408933at2759"/>
<evidence type="ECO:0000256" key="5">
    <source>
        <dbReference type="ARBA" id="ARBA00023128"/>
    </source>
</evidence>
<keyword evidence="3" id="KW-0809">Transit peptide</keyword>
<dbReference type="PANTHER" id="PTHR21338:SF0">
    <property type="entry name" value="LARGE RIBOSOMAL SUBUNIT PROTEIN ML41"/>
    <property type="match status" value="1"/>
</dbReference>
<dbReference type="STRING" id="307972.A0A2G8KRJ2"/>
<keyword evidence="8" id="KW-1185">Reference proteome</keyword>
<protein>
    <submittedName>
        <fullName evidence="7">Putative 39S ribosomal protein L41, mitochondrial</fullName>
    </submittedName>
</protein>
<gene>
    <name evidence="7" type="ORF">BSL78_12557</name>
</gene>
<evidence type="ECO:0000256" key="2">
    <source>
        <dbReference type="ARBA" id="ARBA00010152"/>
    </source>
</evidence>
<evidence type="ECO:0000313" key="8">
    <source>
        <dbReference type="Proteomes" id="UP000230750"/>
    </source>
</evidence>
<dbReference type="GO" id="GO:0003735">
    <property type="term" value="F:structural constituent of ribosome"/>
    <property type="evidence" value="ECO:0007669"/>
    <property type="project" value="InterPro"/>
</dbReference>
<name>A0A2G8KRJ2_STIJA</name>
<dbReference type="Proteomes" id="UP000230750">
    <property type="component" value="Unassembled WGS sequence"/>
</dbReference>
<comment type="caution">
    <text evidence="7">The sequence shown here is derived from an EMBL/GenBank/DDBJ whole genome shotgun (WGS) entry which is preliminary data.</text>
</comment>
<dbReference type="GO" id="GO:0005762">
    <property type="term" value="C:mitochondrial large ribosomal subunit"/>
    <property type="evidence" value="ECO:0007669"/>
    <property type="project" value="InterPro"/>
</dbReference>
<keyword evidence="4 7" id="KW-0689">Ribosomal protein</keyword>
<accession>A0A2G8KRJ2</accession>
<dbReference type="Pfam" id="PF09809">
    <property type="entry name" value="MRP-L27"/>
    <property type="match status" value="1"/>
</dbReference>
<dbReference type="EMBL" id="MRZV01000415">
    <property type="protein sequence ID" value="PIK50550.1"/>
    <property type="molecule type" value="Genomic_DNA"/>
</dbReference>